<reference evidence="1 2" key="1">
    <citation type="submission" date="2018-02" db="EMBL/GenBank/DDBJ databases">
        <authorList>
            <person name="Machado R.A."/>
        </authorList>
    </citation>
    <scope>NUCLEOTIDE SEQUENCE [LARGE SCALE GENOMIC DNA]</scope>
    <source>
        <strain evidence="1 2">DSM 19724</strain>
    </source>
</reference>
<dbReference type="EMBL" id="PUJW01000044">
    <property type="protein sequence ID" value="NHB94560.1"/>
    <property type="molecule type" value="Genomic_DNA"/>
</dbReference>
<sequence>MSDSQFQALIESNRRLNKTVEKQISQINSTLDSSVNSLNQWKNTTKAIDISGQGRYLTTLTVKGDKDTFYPVFFRMNSGDETVIQIHRSFGWNSKEKEDPSDFDATHVASALVILRGQADPWHGDANYLRTIVNVQRYRQCVAKVGFLAWCEAVKGDPAGPDTSYNRNEIGYLARQYSSFMLRGGNLMYEIYSNSPISFRLLNDGDVIATHPYENTNVKWVARTVALANAEAGDENNNHGISYMAYSSNSDVVSGLA</sequence>
<name>A0A7X5QI33_9GAMM</name>
<proteinExistence type="predicted"/>
<evidence type="ECO:0008006" key="3">
    <source>
        <dbReference type="Google" id="ProtNLM"/>
    </source>
</evidence>
<keyword evidence="2" id="KW-1185">Reference proteome</keyword>
<evidence type="ECO:0000313" key="1">
    <source>
        <dbReference type="EMBL" id="NHB94560.1"/>
    </source>
</evidence>
<comment type="caution">
    <text evidence="1">The sequence shown here is derived from an EMBL/GenBank/DDBJ whole genome shotgun (WGS) entry which is preliminary data.</text>
</comment>
<dbReference type="AlphaFoldDB" id="A0A7X5QI33"/>
<dbReference type="RefSeq" id="WP_166310549.1">
    <property type="nucleotide sequence ID" value="NZ_CAWPIB010000044.1"/>
</dbReference>
<evidence type="ECO:0000313" key="2">
    <source>
        <dbReference type="Proteomes" id="UP000591844"/>
    </source>
</evidence>
<gene>
    <name evidence="1" type="ORF">C5469_21445</name>
</gene>
<protein>
    <recommendedName>
        <fullName evidence="3">Phage tail protein</fullName>
    </recommendedName>
</protein>
<organism evidence="1 2">
    <name type="scientific">Photorhabdus cinerea</name>
    <dbReference type="NCBI Taxonomy" id="471575"/>
    <lineage>
        <taxon>Bacteria</taxon>
        <taxon>Pseudomonadati</taxon>
        <taxon>Pseudomonadota</taxon>
        <taxon>Gammaproteobacteria</taxon>
        <taxon>Enterobacterales</taxon>
        <taxon>Morganellaceae</taxon>
        <taxon>Photorhabdus</taxon>
    </lineage>
</organism>
<dbReference type="Proteomes" id="UP000591844">
    <property type="component" value="Unassembled WGS sequence"/>
</dbReference>
<accession>A0A7X5QI33</accession>